<dbReference type="InterPro" id="IPR025339">
    <property type="entry name" value="DUF4245"/>
</dbReference>
<comment type="caution">
    <text evidence="2">The sequence shown here is derived from an EMBL/GenBank/DDBJ whole genome shotgun (WGS) entry which is preliminary data.</text>
</comment>
<dbReference type="Pfam" id="PF14030">
    <property type="entry name" value="DUF4245"/>
    <property type="match status" value="1"/>
</dbReference>
<evidence type="ECO:0000313" key="3">
    <source>
        <dbReference type="Proteomes" id="UP001596174"/>
    </source>
</evidence>
<evidence type="ECO:0000313" key="2">
    <source>
        <dbReference type="EMBL" id="MFC5908969.1"/>
    </source>
</evidence>
<accession>A0ABW1G2J4</accession>
<name>A0ABW1G2J4_9ACTN</name>
<dbReference type="RefSeq" id="WP_380584344.1">
    <property type="nucleotide sequence ID" value="NZ_JBHSQJ010000071.1"/>
</dbReference>
<keyword evidence="1" id="KW-0812">Transmembrane</keyword>
<dbReference type="Proteomes" id="UP001596174">
    <property type="component" value="Unassembled WGS sequence"/>
</dbReference>
<keyword evidence="1" id="KW-1133">Transmembrane helix</keyword>
<gene>
    <name evidence="2" type="ORF">ACFP3V_17310</name>
</gene>
<proteinExistence type="predicted"/>
<feature type="transmembrane region" description="Helical" evidence="1">
    <location>
        <begin position="21"/>
        <end position="40"/>
    </location>
</feature>
<keyword evidence="1" id="KW-0472">Membrane</keyword>
<sequence>MATESTTVRKRPGMAAKSVRDMVLSLIAVMLAGFGIYLFIPHSGGNGVRAVSWQDSVPSARRAAPYPLLAPAGDPKGWTATSVRYDGEHDHTWSLGFIDDKGQYAAVQQATGPLADVVKNATVDAVKQSAVTTVDGVAWTHYQGSRYRALVRQTPQGTSVVFGTESFARLADFVALLRSS</sequence>
<evidence type="ECO:0000256" key="1">
    <source>
        <dbReference type="SAM" id="Phobius"/>
    </source>
</evidence>
<protein>
    <submittedName>
        <fullName evidence="2">DUF4245 domain-containing protein</fullName>
    </submittedName>
</protein>
<dbReference type="EMBL" id="JBHSQJ010000071">
    <property type="protein sequence ID" value="MFC5908969.1"/>
    <property type="molecule type" value="Genomic_DNA"/>
</dbReference>
<organism evidence="2 3">
    <name type="scientific">Streptacidiphilus monticola</name>
    <dbReference type="NCBI Taxonomy" id="2161674"/>
    <lineage>
        <taxon>Bacteria</taxon>
        <taxon>Bacillati</taxon>
        <taxon>Actinomycetota</taxon>
        <taxon>Actinomycetes</taxon>
        <taxon>Kitasatosporales</taxon>
        <taxon>Streptomycetaceae</taxon>
        <taxon>Streptacidiphilus</taxon>
    </lineage>
</organism>
<keyword evidence="3" id="KW-1185">Reference proteome</keyword>
<reference evidence="3" key="1">
    <citation type="journal article" date="2019" name="Int. J. Syst. Evol. Microbiol.">
        <title>The Global Catalogue of Microorganisms (GCM) 10K type strain sequencing project: providing services to taxonomists for standard genome sequencing and annotation.</title>
        <authorList>
            <consortium name="The Broad Institute Genomics Platform"/>
            <consortium name="The Broad Institute Genome Sequencing Center for Infectious Disease"/>
            <person name="Wu L."/>
            <person name="Ma J."/>
        </authorList>
    </citation>
    <scope>NUCLEOTIDE SEQUENCE [LARGE SCALE GENOMIC DNA]</scope>
    <source>
        <strain evidence="3">JCM 4816</strain>
    </source>
</reference>